<dbReference type="KEGG" id="srd:SD10_09235"/>
<feature type="compositionally biased region" description="Polar residues" evidence="1">
    <location>
        <begin position="1"/>
        <end position="31"/>
    </location>
</feature>
<dbReference type="PATRIC" id="fig|1379870.5.peg.2011"/>
<dbReference type="HOGENOM" id="CLU_2289903_0_0_10"/>
<gene>
    <name evidence="2" type="ORF">SD10_09235</name>
</gene>
<keyword evidence="3" id="KW-1185">Reference proteome</keyword>
<feature type="compositionally biased region" description="Low complexity" evidence="1">
    <location>
        <begin position="75"/>
        <end position="87"/>
    </location>
</feature>
<dbReference type="OrthoDB" id="965437at2"/>
<dbReference type="Proteomes" id="UP000033054">
    <property type="component" value="Chromosome"/>
</dbReference>
<accession>A0A0E3V6I9</accession>
<sequence length="101" mass="10347">MENMNQDSTIGSTTGGTAQTPDDSILINQDYNPADLAGDVNAPPTTPTDEEEAATGNDGTGAASGSPNMEVDRSNYGNGDTLGNNDGTEPDPEWTDPAINS</sequence>
<protein>
    <submittedName>
        <fullName evidence="2">von Willebrand factor A</fullName>
    </submittedName>
</protein>
<name>A0A0E3V6I9_9BACT</name>
<evidence type="ECO:0000313" key="2">
    <source>
        <dbReference type="EMBL" id="AKD55062.1"/>
    </source>
</evidence>
<reference evidence="2 3" key="1">
    <citation type="journal article" date="2014" name="Curr. Microbiol.">
        <title>Spirosoma radiotolerans sp. nov., a gamma-radiation-resistant bacterium isolated from gamma ray-irradiated soil.</title>
        <authorList>
            <person name="Lee J.J."/>
            <person name="Srinivasan S."/>
            <person name="Lim S."/>
            <person name="Joe M."/>
            <person name="Im S."/>
            <person name="Bae S.I."/>
            <person name="Park K.R."/>
            <person name="Han J.H."/>
            <person name="Park S.H."/>
            <person name="Joo B.M."/>
            <person name="Park S.J."/>
            <person name="Kim M.K."/>
        </authorList>
    </citation>
    <scope>NUCLEOTIDE SEQUENCE [LARGE SCALE GENOMIC DNA]</scope>
    <source>
        <strain evidence="2 3">DG5A</strain>
    </source>
</reference>
<proteinExistence type="predicted"/>
<evidence type="ECO:0000256" key="1">
    <source>
        <dbReference type="SAM" id="MobiDB-lite"/>
    </source>
</evidence>
<dbReference type="RefSeq" id="WP_046573543.1">
    <property type="nucleotide sequence ID" value="NZ_CP010429.1"/>
</dbReference>
<organism evidence="2 3">
    <name type="scientific">Spirosoma radiotolerans</name>
    <dbReference type="NCBI Taxonomy" id="1379870"/>
    <lineage>
        <taxon>Bacteria</taxon>
        <taxon>Pseudomonadati</taxon>
        <taxon>Bacteroidota</taxon>
        <taxon>Cytophagia</taxon>
        <taxon>Cytophagales</taxon>
        <taxon>Cytophagaceae</taxon>
        <taxon>Spirosoma</taxon>
    </lineage>
</organism>
<feature type="region of interest" description="Disordered" evidence="1">
    <location>
        <begin position="1"/>
        <end position="101"/>
    </location>
</feature>
<dbReference type="EMBL" id="CP010429">
    <property type="protein sequence ID" value="AKD55062.1"/>
    <property type="molecule type" value="Genomic_DNA"/>
</dbReference>
<dbReference type="AlphaFoldDB" id="A0A0E3V6I9"/>
<evidence type="ECO:0000313" key="3">
    <source>
        <dbReference type="Proteomes" id="UP000033054"/>
    </source>
</evidence>